<evidence type="ECO:0000259" key="7">
    <source>
        <dbReference type="PROSITE" id="PS51194"/>
    </source>
</evidence>
<dbReference type="AlphaFoldDB" id="A0A562KEK5"/>
<evidence type="ECO:0000256" key="4">
    <source>
        <dbReference type="ARBA" id="ARBA00022840"/>
    </source>
</evidence>
<dbReference type="SMART" id="SM00487">
    <property type="entry name" value="DEXDc"/>
    <property type="match status" value="1"/>
</dbReference>
<feature type="domain" description="Helicase ATP-binding" evidence="6">
    <location>
        <begin position="133"/>
        <end position="306"/>
    </location>
</feature>
<dbReference type="GO" id="GO:0016787">
    <property type="term" value="F:hydrolase activity"/>
    <property type="evidence" value="ECO:0007669"/>
    <property type="project" value="UniProtKB-KW"/>
</dbReference>
<organism evidence="8 9">
    <name type="scientific">Sphingobium wenxiniae (strain DSM 21828 / CGMCC 1.7748 / JZ-1)</name>
    <dbReference type="NCBI Taxonomy" id="595605"/>
    <lineage>
        <taxon>Bacteria</taxon>
        <taxon>Pseudomonadati</taxon>
        <taxon>Pseudomonadota</taxon>
        <taxon>Alphaproteobacteria</taxon>
        <taxon>Sphingomonadales</taxon>
        <taxon>Sphingomonadaceae</taxon>
        <taxon>Sphingobium</taxon>
    </lineage>
</organism>
<dbReference type="InterPro" id="IPR001650">
    <property type="entry name" value="Helicase_C-like"/>
</dbReference>
<accession>A0A562KEK5</accession>
<dbReference type="Gene3D" id="3.40.50.10810">
    <property type="entry name" value="Tandem AAA-ATPase domain"/>
    <property type="match status" value="1"/>
</dbReference>
<dbReference type="Pfam" id="PF00271">
    <property type="entry name" value="Helicase_C"/>
    <property type="match status" value="1"/>
</dbReference>
<dbReference type="RefSeq" id="WP_199739939.1">
    <property type="nucleotide sequence ID" value="NZ_VLKK01000006.1"/>
</dbReference>
<dbReference type="GO" id="GO:0005524">
    <property type="term" value="F:ATP binding"/>
    <property type="evidence" value="ECO:0007669"/>
    <property type="project" value="UniProtKB-KW"/>
</dbReference>
<evidence type="ECO:0000256" key="3">
    <source>
        <dbReference type="ARBA" id="ARBA00022806"/>
    </source>
</evidence>
<dbReference type="InterPro" id="IPR014001">
    <property type="entry name" value="Helicase_ATP-bd"/>
</dbReference>
<dbReference type="InterPro" id="IPR049730">
    <property type="entry name" value="SNF2/RAD54-like_C"/>
</dbReference>
<dbReference type="InterPro" id="IPR000330">
    <property type="entry name" value="SNF2_N"/>
</dbReference>
<comment type="caution">
    <text evidence="8">The sequence shown here is derived from an EMBL/GenBank/DDBJ whole genome shotgun (WGS) entry which is preliminary data.</text>
</comment>
<dbReference type="Gene3D" id="3.40.50.300">
    <property type="entry name" value="P-loop containing nucleotide triphosphate hydrolases"/>
    <property type="match status" value="1"/>
</dbReference>
<dbReference type="EMBL" id="VLKK01000006">
    <property type="protein sequence ID" value="TWH93821.1"/>
    <property type="molecule type" value="Genomic_DNA"/>
</dbReference>
<keyword evidence="2" id="KW-0378">Hydrolase</keyword>
<protein>
    <submittedName>
        <fullName evidence="8">Uncharacterized protein DUF3883</fullName>
    </submittedName>
</protein>
<dbReference type="PANTHER" id="PTHR45766">
    <property type="entry name" value="DNA ANNEALING HELICASE AND ENDONUCLEASE ZRANB3 FAMILY MEMBER"/>
    <property type="match status" value="1"/>
</dbReference>
<keyword evidence="9" id="KW-1185">Reference proteome</keyword>
<dbReference type="Pfam" id="PF00176">
    <property type="entry name" value="SNF2-rel_dom"/>
    <property type="match status" value="1"/>
</dbReference>
<evidence type="ECO:0000256" key="1">
    <source>
        <dbReference type="ARBA" id="ARBA00022741"/>
    </source>
</evidence>
<feature type="domain" description="Helicase C-terminal" evidence="7">
    <location>
        <begin position="511"/>
        <end position="669"/>
    </location>
</feature>
<dbReference type="SUPFAM" id="SSF52540">
    <property type="entry name" value="P-loop containing nucleoside triphosphate hydrolases"/>
    <property type="match status" value="2"/>
</dbReference>
<dbReference type="InterPro" id="IPR038718">
    <property type="entry name" value="SNF2-like_sf"/>
</dbReference>
<keyword evidence="3" id="KW-0347">Helicase</keyword>
<dbReference type="InterPro" id="IPR057342">
    <property type="entry name" value="DEXDc_RapA"/>
</dbReference>
<name>A0A562KEK5_SPHWJ</name>
<dbReference type="InterPro" id="IPR024975">
    <property type="entry name" value="NOV_C"/>
</dbReference>
<dbReference type="PANTHER" id="PTHR45766:SF6">
    <property type="entry name" value="SWI_SNF-RELATED MATRIX-ASSOCIATED ACTIN-DEPENDENT REGULATOR OF CHROMATIN SUBFAMILY A-LIKE PROTEIN 1"/>
    <property type="match status" value="1"/>
</dbReference>
<evidence type="ECO:0000256" key="5">
    <source>
        <dbReference type="SAM" id="Coils"/>
    </source>
</evidence>
<keyword evidence="1" id="KW-0547">Nucleotide-binding</keyword>
<sequence length="1185" mass="134561">MDYRSRAGACLIHGEFEVTVLEDLKNGAVVQGIIPSQPVEIVSVDWIGQQAVNLVYRVPGGSVAETTLYRDDEHRLSVETRGHAWSFDADGALLRLVTEANRIKLAHFFDPYLAIHTSLVEPLPHQISAVYGEMLTRQPLRFLLADDPGAGKTIMAGLLIKELIARSDLERCLIVAPGSLVEQWQDELGQKFGLEFDILTRDMIETSRSGNAFNDHPRLIARLDVLARNEDLQQKLSSSTEWDLVICDEAHRMSASYFGGDVKYTKRYQLGQLLGQASRHLLLMSATPHNGKEEDFQLFMALLDGDRFEGRFRDGVHYADTADMMRRLTKEELLRFDGRPLFPERRAYTVKYELSPVEAELYSAVTEYVRTEMNRVQRFADQDGKKRNNVGFALQILQRRLASSPAAIYQSLKRRRERLENQLAEARLARRGGRTDFSVVNVREDDLRDIEEYGQDEVDEIEDLISTGATTAETIEQLEIEVQTLKGLESMALNVLGSGQDTKWTQLNRILDDDLMVDADGNRRKLIIFTEPKDTLHYLVDKVRARLGKPDAVDVIHGGVTREERRKIVERFMQDRDMLVLIANDAAGEGVNLQRGHLMVNYDLPWNPNKIEQRFGRIHRIGQTEVCHLWNLVAADTREGEVYGRLLEKLEAAREALGGRVYDVLGELFEGTALKDLLFEAIQYGEQEDVKARLFQVVDGAVDQDHLLRLLERRALTNDTMPQTKVHELRLEMERAEAQRLQPHHVQSFFVEAFQHLGGQIKRREEGRWEILHVPVVLRERDRQIGSGAPIQKRYERICFEKGRINQQPVAAFLYPGHPLMEAVISVIREQYDHLMKRGAVLVDDTDPGEGIEALFLLEHSVQDSRLTSTGKPHIISEKLQFAAIDKDGRATDAGIAPHLNLRPATPAEVALVDDLLHEDWLRNDLEKTAVRFATVELAQSHVADVKARRVPEIDKVEQEVRARLKKEVNYWDARAFELKEEERAGKKTRLNWQNAQRRAEDLAERLKRRMAILEQERFISSQPPRVRGGMIVIPRGLLQARQPEGGAGGGGFSEDPVARRLIEIAAMTAVINAELALGNSPKDVSAQKVGYDIASYDPKTDHLRFIEVKGRIDGADSVMITRQEVITSLHEPDKFILAIVQVEAGFAREPRYVRGALDTREPPFEQNAIQFNINRLLERGEIPS</sequence>
<evidence type="ECO:0000313" key="8">
    <source>
        <dbReference type="EMBL" id="TWH93821.1"/>
    </source>
</evidence>
<keyword evidence="4" id="KW-0067">ATP-binding</keyword>
<feature type="coiled-coil region" evidence="5">
    <location>
        <begin position="990"/>
        <end position="1017"/>
    </location>
</feature>
<dbReference type="CDD" id="cd18011">
    <property type="entry name" value="DEXDc_RapA"/>
    <property type="match status" value="1"/>
</dbReference>
<dbReference type="GO" id="GO:0004386">
    <property type="term" value="F:helicase activity"/>
    <property type="evidence" value="ECO:0007669"/>
    <property type="project" value="UniProtKB-KW"/>
</dbReference>
<evidence type="ECO:0000313" key="9">
    <source>
        <dbReference type="Proteomes" id="UP000316624"/>
    </source>
</evidence>
<reference evidence="8 9" key="1">
    <citation type="journal article" date="2015" name="Stand. Genomic Sci.">
        <title>Genomic Encyclopedia of Bacterial and Archaeal Type Strains, Phase III: the genomes of soil and plant-associated and newly described type strains.</title>
        <authorList>
            <person name="Whitman W.B."/>
            <person name="Woyke T."/>
            <person name="Klenk H.P."/>
            <person name="Zhou Y."/>
            <person name="Lilburn T.G."/>
            <person name="Beck B.J."/>
            <person name="De Vos P."/>
            <person name="Vandamme P."/>
            <person name="Eisen J.A."/>
            <person name="Garrity G."/>
            <person name="Hugenholtz P."/>
            <person name="Kyrpides N.C."/>
        </authorList>
    </citation>
    <scope>NUCLEOTIDE SEQUENCE [LARGE SCALE GENOMIC DNA]</scope>
    <source>
        <strain evidence="8 9">CGMCC 1.7748</strain>
    </source>
</reference>
<keyword evidence="5" id="KW-0175">Coiled coil</keyword>
<evidence type="ECO:0000259" key="6">
    <source>
        <dbReference type="PROSITE" id="PS51192"/>
    </source>
</evidence>
<dbReference type="SMART" id="SM00490">
    <property type="entry name" value="HELICc"/>
    <property type="match status" value="1"/>
</dbReference>
<proteinExistence type="predicted"/>
<dbReference type="PROSITE" id="PS51194">
    <property type="entry name" value="HELICASE_CTER"/>
    <property type="match status" value="1"/>
</dbReference>
<dbReference type="PROSITE" id="PS51192">
    <property type="entry name" value="HELICASE_ATP_BIND_1"/>
    <property type="match status" value="1"/>
</dbReference>
<dbReference type="InterPro" id="IPR027417">
    <property type="entry name" value="P-loop_NTPase"/>
</dbReference>
<dbReference type="CDD" id="cd18793">
    <property type="entry name" value="SF2_C_SNF"/>
    <property type="match status" value="1"/>
</dbReference>
<dbReference type="Proteomes" id="UP000316624">
    <property type="component" value="Unassembled WGS sequence"/>
</dbReference>
<evidence type="ECO:0000256" key="2">
    <source>
        <dbReference type="ARBA" id="ARBA00022801"/>
    </source>
</evidence>
<dbReference type="Pfam" id="PF13020">
    <property type="entry name" value="NOV_C"/>
    <property type="match status" value="1"/>
</dbReference>
<gene>
    <name evidence="8" type="ORF">IQ35_02031</name>
</gene>